<accession>A0A9P1N9K9</accession>
<dbReference type="Proteomes" id="UP001152747">
    <property type="component" value="Unassembled WGS sequence"/>
</dbReference>
<comment type="subcellular location">
    <subcellularLocation>
        <location evidence="1">Membrane</location>
        <topology evidence="1">Multi-pass membrane protein</topology>
    </subcellularLocation>
</comment>
<dbReference type="Pfam" id="PF04103">
    <property type="entry name" value="CD20"/>
    <property type="match status" value="1"/>
</dbReference>
<keyword evidence="4 5" id="KW-0472">Membrane</keyword>
<dbReference type="GO" id="GO:0016020">
    <property type="term" value="C:membrane"/>
    <property type="evidence" value="ECO:0007669"/>
    <property type="project" value="UniProtKB-SubCell"/>
</dbReference>
<name>A0A9P1N9K9_9PELO</name>
<dbReference type="EMBL" id="CANHGI010000006">
    <property type="protein sequence ID" value="CAI5454780.1"/>
    <property type="molecule type" value="Genomic_DNA"/>
</dbReference>
<feature type="transmembrane region" description="Helical" evidence="5">
    <location>
        <begin position="190"/>
        <end position="214"/>
    </location>
</feature>
<evidence type="ECO:0000256" key="1">
    <source>
        <dbReference type="ARBA" id="ARBA00004141"/>
    </source>
</evidence>
<keyword evidence="7" id="KW-1185">Reference proteome</keyword>
<gene>
    <name evidence="6" type="ORF">CAMP_LOCUS17417</name>
</gene>
<feature type="transmembrane region" description="Helical" evidence="5">
    <location>
        <begin position="54"/>
        <end position="76"/>
    </location>
</feature>
<evidence type="ECO:0000256" key="4">
    <source>
        <dbReference type="ARBA" id="ARBA00023136"/>
    </source>
</evidence>
<comment type="caution">
    <text evidence="6">The sequence shown here is derived from an EMBL/GenBank/DDBJ whole genome shotgun (WGS) entry which is preliminary data.</text>
</comment>
<reference evidence="6" key="1">
    <citation type="submission" date="2022-11" db="EMBL/GenBank/DDBJ databases">
        <authorList>
            <person name="Kikuchi T."/>
        </authorList>
    </citation>
    <scope>NUCLEOTIDE SEQUENCE</scope>
    <source>
        <strain evidence="6">PS1010</strain>
    </source>
</reference>
<dbReference type="InterPro" id="IPR007237">
    <property type="entry name" value="CD20-like"/>
</dbReference>
<protein>
    <submittedName>
        <fullName evidence="6">Uncharacterized protein</fullName>
    </submittedName>
</protein>
<feature type="transmembrane region" description="Helical" evidence="5">
    <location>
        <begin position="88"/>
        <end position="110"/>
    </location>
</feature>
<dbReference type="AlphaFoldDB" id="A0A9P1N9K9"/>
<keyword evidence="3 5" id="KW-1133">Transmembrane helix</keyword>
<evidence type="ECO:0000256" key="3">
    <source>
        <dbReference type="ARBA" id="ARBA00022989"/>
    </source>
</evidence>
<proteinExistence type="predicted"/>
<sequence length="248" mass="27544">MKYSPSDLNIIQEKMSSNIPTTSSFNAIRAQLNQLKEARLSETSTVKMLSLLKALANIHVLLGIIMMILSGLADYASTRKNTIRLHGLEEICSFYFVILGCVGICGSASYRRGIVIAYLVMCIHSILIFVPAIIIVSSFDIHFYQHECWGECDWHLLATSFPSNSQCQIFCGDNVNENMRRVMTRLGTDYRLDAGLISAAILELLLAVVTLFVASRTLCAPLKEISDQAPDMTVELQPLNETNNESSN</sequence>
<keyword evidence="2 5" id="KW-0812">Transmembrane</keyword>
<organism evidence="6 7">
    <name type="scientific">Caenorhabditis angaria</name>
    <dbReference type="NCBI Taxonomy" id="860376"/>
    <lineage>
        <taxon>Eukaryota</taxon>
        <taxon>Metazoa</taxon>
        <taxon>Ecdysozoa</taxon>
        <taxon>Nematoda</taxon>
        <taxon>Chromadorea</taxon>
        <taxon>Rhabditida</taxon>
        <taxon>Rhabditina</taxon>
        <taxon>Rhabditomorpha</taxon>
        <taxon>Rhabditoidea</taxon>
        <taxon>Rhabditidae</taxon>
        <taxon>Peloderinae</taxon>
        <taxon>Caenorhabditis</taxon>
    </lineage>
</organism>
<dbReference type="OrthoDB" id="5862616at2759"/>
<feature type="transmembrane region" description="Helical" evidence="5">
    <location>
        <begin position="116"/>
        <end position="136"/>
    </location>
</feature>
<evidence type="ECO:0000256" key="2">
    <source>
        <dbReference type="ARBA" id="ARBA00022692"/>
    </source>
</evidence>
<evidence type="ECO:0000256" key="5">
    <source>
        <dbReference type="SAM" id="Phobius"/>
    </source>
</evidence>
<evidence type="ECO:0000313" key="6">
    <source>
        <dbReference type="EMBL" id="CAI5454780.1"/>
    </source>
</evidence>
<evidence type="ECO:0000313" key="7">
    <source>
        <dbReference type="Proteomes" id="UP001152747"/>
    </source>
</evidence>